<dbReference type="NCBIfam" id="TIGR02893">
    <property type="entry name" value="spore_yabQ"/>
    <property type="match status" value="1"/>
</dbReference>
<feature type="transmembrane region" description="Helical" evidence="1">
    <location>
        <begin position="127"/>
        <end position="147"/>
    </location>
</feature>
<feature type="transmembrane region" description="Helical" evidence="1">
    <location>
        <begin position="98"/>
        <end position="118"/>
    </location>
</feature>
<dbReference type="OrthoDB" id="1653819at2"/>
<dbReference type="Pfam" id="PF09578">
    <property type="entry name" value="Spore_YabQ"/>
    <property type="match status" value="1"/>
</dbReference>
<reference evidence="2" key="1">
    <citation type="submission" date="2016-02" db="EMBL/GenBank/DDBJ databases">
        <title>Genome sequence of Bacillus trypoxylicola KCTC 13244(T).</title>
        <authorList>
            <person name="Jeong H."/>
            <person name="Park S.-H."/>
            <person name="Choi S.-K."/>
        </authorList>
    </citation>
    <scope>NUCLEOTIDE SEQUENCE [LARGE SCALE GENOMIC DNA]</scope>
    <source>
        <strain evidence="2">KCTC 13244</strain>
    </source>
</reference>
<feature type="transmembrane region" description="Helical" evidence="1">
    <location>
        <begin position="36"/>
        <end position="61"/>
    </location>
</feature>
<evidence type="ECO:0000313" key="2">
    <source>
        <dbReference type="EMBL" id="KYG33310.1"/>
    </source>
</evidence>
<comment type="caution">
    <text evidence="2">The sequence shown here is derived from an EMBL/GenBank/DDBJ whole genome shotgun (WGS) entry which is preliminary data.</text>
</comment>
<keyword evidence="3" id="KW-1185">Reference proteome</keyword>
<keyword evidence="1" id="KW-1133">Transmembrane helix</keyword>
<name>A0A162EN72_9BACI</name>
<sequence>MSLTVQFYTMLSMVAFGLFIGATLDTYRRFLKTKPSFHWLTAIYDLLFWIIQGALLFYILFIVNKGEVRFYVFLAILCGFAAYQALLKKGYNYLLELVIRAIIGIYHFIKQLLTIILIKPIKFILKLFYSLCMMVITTLFTILLFILKMVWKLISWVLNVILTITRLNKITDKMIIRLKIKVKKIKGFLTKRGKK</sequence>
<keyword evidence="2" id="KW-0167">Capsid protein</keyword>
<proteinExistence type="predicted"/>
<dbReference type="InterPro" id="IPR019074">
    <property type="entry name" value="YabQ"/>
</dbReference>
<accession>A0A162EN72</accession>
<evidence type="ECO:0000256" key="1">
    <source>
        <dbReference type="SAM" id="Phobius"/>
    </source>
</evidence>
<keyword evidence="1" id="KW-0812">Transmembrane</keyword>
<dbReference type="EMBL" id="LTAO01000008">
    <property type="protein sequence ID" value="KYG33310.1"/>
    <property type="molecule type" value="Genomic_DNA"/>
</dbReference>
<dbReference type="STRING" id="519424.AZF04_17230"/>
<feature type="transmembrane region" description="Helical" evidence="1">
    <location>
        <begin position="68"/>
        <end position="86"/>
    </location>
</feature>
<keyword evidence="2" id="KW-0946">Virion</keyword>
<feature type="transmembrane region" description="Helical" evidence="1">
    <location>
        <begin position="153"/>
        <end position="171"/>
    </location>
</feature>
<dbReference type="AlphaFoldDB" id="A0A162EN72"/>
<dbReference type="RefSeq" id="WP_061947986.1">
    <property type="nucleotide sequence ID" value="NZ_LTAO01000008.1"/>
</dbReference>
<organism evidence="2 3">
    <name type="scientific">Alkalihalobacillus trypoxylicola</name>
    <dbReference type="NCBI Taxonomy" id="519424"/>
    <lineage>
        <taxon>Bacteria</taxon>
        <taxon>Bacillati</taxon>
        <taxon>Bacillota</taxon>
        <taxon>Bacilli</taxon>
        <taxon>Bacillales</taxon>
        <taxon>Bacillaceae</taxon>
        <taxon>Alkalihalobacillus</taxon>
    </lineage>
</organism>
<evidence type="ECO:0000313" key="3">
    <source>
        <dbReference type="Proteomes" id="UP000075806"/>
    </source>
</evidence>
<keyword evidence="1" id="KW-0472">Membrane</keyword>
<dbReference type="Proteomes" id="UP000075806">
    <property type="component" value="Unassembled WGS sequence"/>
</dbReference>
<gene>
    <name evidence="2" type="ORF">AZF04_17230</name>
</gene>
<protein>
    <submittedName>
        <fullName evidence="2">Spore coat protein</fullName>
    </submittedName>
</protein>
<feature type="transmembrane region" description="Helical" evidence="1">
    <location>
        <begin position="7"/>
        <end position="24"/>
    </location>
</feature>